<keyword evidence="3" id="KW-1185">Reference proteome</keyword>
<dbReference type="EMBL" id="JAMKFB020000025">
    <property type="protein sequence ID" value="KAL0154496.1"/>
    <property type="molecule type" value="Genomic_DNA"/>
</dbReference>
<gene>
    <name evidence="2" type="ORF">M9458_048759</name>
</gene>
<evidence type="ECO:0000313" key="2">
    <source>
        <dbReference type="EMBL" id="KAL0154496.1"/>
    </source>
</evidence>
<feature type="non-terminal residue" evidence="2">
    <location>
        <position position="1"/>
    </location>
</feature>
<sequence>GNNLENPSGLMFRDGKKRIDYILVYKKSSPQVEKRCTFERNLRAEGLMLEKE</sequence>
<dbReference type="Proteomes" id="UP001529510">
    <property type="component" value="Unassembled WGS sequence"/>
</dbReference>
<dbReference type="AlphaFoldDB" id="A0ABD0MZR2"/>
<feature type="domain" description="Anoctamin dimerisation" evidence="1">
    <location>
        <begin position="11"/>
        <end position="52"/>
    </location>
</feature>
<proteinExistence type="predicted"/>
<protein>
    <recommendedName>
        <fullName evidence="1">Anoctamin dimerisation domain-containing protein</fullName>
    </recommendedName>
</protein>
<dbReference type="Pfam" id="PF16178">
    <property type="entry name" value="Anoct_dimer"/>
    <property type="match status" value="1"/>
</dbReference>
<evidence type="ECO:0000313" key="3">
    <source>
        <dbReference type="Proteomes" id="UP001529510"/>
    </source>
</evidence>
<accession>A0ABD0MZR2</accession>
<reference evidence="2 3" key="1">
    <citation type="submission" date="2024-05" db="EMBL/GenBank/DDBJ databases">
        <title>Genome sequencing and assembly of Indian major carp, Cirrhinus mrigala (Hamilton, 1822).</title>
        <authorList>
            <person name="Mohindra V."/>
            <person name="Chowdhury L.M."/>
            <person name="Lal K."/>
            <person name="Jena J.K."/>
        </authorList>
    </citation>
    <scope>NUCLEOTIDE SEQUENCE [LARGE SCALE GENOMIC DNA]</scope>
    <source>
        <strain evidence="2">CM1030</strain>
        <tissue evidence="2">Blood</tissue>
    </source>
</reference>
<evidence type="ECO:0000259" key="1">
    <source>
        <dbReference type="Pfam" id="PF16178"/>
    </source>
</evidence>
<dbReference type="InterPro" id="IPR032394">
    <property type="entry name" value="Anoct_dimer"/>
</dbReference>
<organism evidence="2 3">
    <name type="scientific">Cirrhinus mrigala</name>
    <name type="common">Mrigala</name>
    <dbReference type="NCBI Taxonomy" id="683832"/>
    <lineage>
        <taxon>Eukaryota</taxon>
        <taxon>Metazoa</taxon>
        <taxon>Chordata</taxon>
        <taxon>Craniata</taxon>
        <taxon>Vertebrata</taxon>
        <taxon>Euteleostomi</taxon>
        <taxon>Actinopterygii</taxon>
        <taxon>Neopterygii</taxon>
        <taxon>Teleostei</taxon>
        <taxon>Ostariophysi</taxon>
        <taxon>Cypriniformes</taxon>
        <taxon>Cyprinidae</taxon>
        <taxon>Labeoninae</taxon>
        <taxon>Labeonini</taxon>
        <taxon>Cirrhinus</taxon>
    </lineage>
</organism>
<feature type="non-terminal residue" evidence="2">
    <location>
        <position position="52"/>
    </location>
</feature>
<comment type="caution">
    <text evidence="2">The sequence shown here is derived from an EMBL/GenBank/DDBJ whole genome shotgun (WGS) entry which is preliminary data.</text>
</comment>
<name>A0ABD0MZR2_CIRMR</name>